<dbReference type="Gene3D" id="3.40.50.1820">
    <property type="entry name" value="alpha/beta hydrolase"/>
    <property type="match status" value="1"/>
</dbReference>
<dbReference type="SUPFAM" id="SSF53474">
    <property type="entry name" value="alpha/beta-Hydrolases"/>
    <property type="match status" value="1"/>
</dbReference>
<keyword evidence="5" id="KW-1185">Reference proteome</keyword>
<feature type="chain" id="PRO_5045141077" evidence="1">
    <location>
        <begin position="20"/>
        <end position="793"/>
    </location>
</feature>
<dbReference type="EMBL" id="JBHRYF010000008">
    <property type="protein sequence ID" value="MFC3660337.1"/>
    <property type="molecule type" value="Genomic_DNA"/>
</dbReference>
<dbReference type="InterPro" id="IPR002469">
    <property type="entry name" value="Peptidase_S9B_N"/>
</dbReference>
<name>A0ABV7UVL7_9GAMM</name>
<dbReference type="Gene3D" id="2.140.10.30">
    <property type="entry name" value="Dipeptidylpeptidase IV, N-terminal domain"/>
    <property type="match status" value="2"/>
</dbReference>
<protein>
    <submittedName>
        <fullName evidence="4">Prolyl oligopeptidase family serine peptidase</fullName>
    </submittedName>
</protein>
<evidence type="ECO:0000313" key="5">
    <source>
        <dbReference type="Proteomes" id="UP001595724"/>
    </source>
</evidence>
<dbReference type="PANTHER" id="PTHR11731">
    <property type="entry name" value="PROTEASE FAMILY S9B,C DIPEPTIDYL-PEPTIDASE IV-RELATED"/>
    <property type="match status" value="1"/>
</dbReference>
<proteinExistence type="predicted"/>
<dbReference type="PANTHER" id="PTHR11731:SF193">
    <property type="entry name" value="DIPEPTIDYL PEPTIDASE 9"/>
    <property type="match status" value="1"/>
</dbReference>
<keyword evidence="1" id="KW-0732">Signal</keyword>
<dbReference type="Proteomes" id="UP001595724">
    <property type="component" value="Unassembled WGS sequence"/>
</dbReference>
<feature type="domain" description="Dipeptidylpeptidase IV N-terminal" evidence="3">
    <location>
        <begin position="345"/>
        <end position="505"/>
    </location>
</feature>
<accession>A0ABV7UVL7</accession>
<organism evidence="4 5">
    <name type="scientific">Luteimonas notoginsengisoli</name>
    <dbReference type="NCBI Taxonomy" id="1578200"/>
    <lineage>
        <taxon>Bacteria</taxon>
        <taxon>Pseudomonadati</taxon>
        <taxon>Pseudomonadota</taxon>
        <taxon>Gammaproteobacteria</taxon>
        <taxon>Lysobacterales</taxon>
        <taxon>Lysobacteraceae</taxon>
        <taxon>Luteimonas</taxon>
    </lineage>
</organism>
<evidence type="ECO:0000259" key="3">
    <source>
        <dbReference type="Pfam" id="PF00930"/>
    </source>
</evidence>
<comment type="caution">
    <text evidence="4">The sequence shown here is derived from an EMBL/GenBank/DDBJ whole genome shotgun (WGS) entry which is preliminary data.</text>
</comment>
<feature type="domain" description="Peptidase S9 prolyl oligopeptidase catalytic" evidence="2">
    <location>
        <begin position="598"/>
        <end position="792"/>
    </location>
</feature>
<dbReference type="Pfam" id="PF00326">
    <property type="entry name" value="Peptidase_S9"/>
    <property type="match status" value="1"/>
</dbReference>
<gene>
    <name evidence="4" type="ORF">ACFOM9_09690</name>
</gene>
<feature type="signal peptide" evidence="1">
    <location>
        <begin position="1"/>
        <end position="19"/>
    </location>
</feature>
<evidence type="ECO:0000259" key="2">
    <source>
        <dbReference type="Pfam" id="PF00326"/>
    </source>
</evidence>
<dbReference type="InterPro" id="IPR001375">
    <property type="entry name" value="Peptidase_S9_cat"/>
</dbReference>
<evidence type="ECO:0000313" key="4">
    <source>
        <dbReference type="EMBL" id="MFC3660337.1"/>
    </source>
</evidence>
<dbReference type="SUPFAM" id="SSF82171">
    <property type="entry name" value="DPP6 N-terminal domain-like"/>
    <property type="match status" value="1"/>
</dbReference>
<dbReference type="InterPro" id="IPR050278">
    <property type="entry name" value="Serine_Prot_S9B/DPPIV"/>
</dbReference>
<reference evidence="5" key="1">
    <citation type="journal article" date="2019" name="Int. J. Syst. Evol. Microbiol.">
        <title>The Global Catalogue of Microorganisms (GCM) 10K type strain sequencing project: providing services to taxonomists for standard genome sequencing and annotation.</title>
        <authorList>
            <consortium name="The Broad Institute Genomics Platform"/>
            <consortium name="The Broad Institute Genome Sequencing Center for Infectious Disease"/>
            <person name="Wu L."/>
            <person name="Ma J."/>
        </authorList>
    </citation>
    <scope>NUCLEOTIDE SEQUENCE [LARGE SCALE GENOMIC DNA]</scope>
    <source>
        <strain evidence="5">KCTC 42211</strain>
    </source>
</reference>
<evidence type="ECO:0000256" key="1">
    <source>
        <dbReference type="SAM" id="SignalP"/>
    </source>
</evidence>
<dbReference type="InterPro" id="IPR029058">
    <property type="entry name" value="AB_hydrolase_fold"/>
</dbReference>
<dbReference type="RefSeq" id="WP_386710991.1">
    <property type="nucleotide sequence ID" value="NZ_JBHRYF010000008.1"/>
</dbReference>
<sequence>MLSLTGAFAVAAFAQPAQAQPLTLEQVMADPDWIGAGIEDAWWAWDGRHAYYTRKRDGGNIRDTYSQVVEPTPTQAVDAAPVRLDGEALAGIDGAQQVVDPQRARMAFVRNGDIFVRDLSSGALTQLSRTDAAESRPQWSSDGALVWRSGNDWFRWTAAAGTAQASLLKAEDDPDKKPKADDLRERQFDMLRTLRDDRARREAVRAQGEQWRRADPTRAPAPAYLGKDVDIVDSALSPDGRWLVAVTQAKDADGGQAGKLPKYVTESGYEEFEEVRTRVGRDAPLAQKVWLVDVANATVRELAYDALPGIADDPLAGLRKAAGKDALKGNRDVRIETDGGGSAAAIHWSRDSREVAMLVRAVDNKDRWIASVDLANAKLQSRHHLHDDAWINWNYNEFGWMPDNRTLWLLSEQSGHSHLYLAGADGKARALTSGKWEVSQPALSPDGRTFHFVCNRQWPGDYEVCAVTATGGDVRELTALDGVESFELSPRGDRMLIAHSRSYLPIQLAVANVDGSGLRELTDTRKPAFKAIDWIEPEYVQVPSKHGAGSIWGKYYGPRQLEPGREYPIVMFVHGAGYLQNVSARYPNYFREQMFHNLLVQQGYIVLDLDYRASEGYGRDWRTAIYRQMGYPELEDYLDGLDWIVANRQGDRDRAGIYGGSYGGFLTFMALFREPGTFKAGAALRPVSDWSQYNHEYTSNILNTPELDPEAYRRSSPIEYADGLQDSLLIAHGMIDDNVFFKDSVMMAQKLIELRKDKWEIAPYPMERHGFVHPDAWYDEYRRIHELFEDTLK</sequence>
<dbReference type="Pfam" id="PF00930">
    <property type="entry name" value="DPPIV_N"/>
    <property type="match status" value="1"/>
</dbReference>